<dbReference type="GO" id="GO:0043565">
    <property type="term" value="F:sequence-specific DNA binding"/>
    <property type="evidence" value="ECO:0007669"/>
    <property type="project" value="InterPro"/>
</dbReference>
<comment type="caution">
    <text evidence="5">The sequence shown here is derived from an EMBL/GenBank/DDBJ whole genome shotgun (WGS) entry which is preliminary data.</text>
</comment>
<organism evidence="5">
    <name type="scientific">bioreactor metagenome</name>
    <dbReference type="NCBI Taxonomy" id="1076179"/>
    <lineage>
        <taxon>unclassified sequences</taxon>
        <taxon>metagenomes</taxon>
        <taxon>ecological metagenomes</taxon>
    </lineage>
</organism>
<evidence type="ECO:0000256" key="3">
    <source>
        <dbReference type="ARBA" id="ARBA00023163"/>
    </source>
</evidence>
<dbReference type="PRINTS" id="PR00032">
    <property type="entry name" value="HTHARAC"/>
</dbReference>
<dbReference type="InterPro" id="IPR009057">
    <property type="entry name" value="Homeodomain-like_sf"/>
</dbReference>
<dbReference type="SUPFAM" id="SSF55136">
    <property type="entry name" value="Probable bacterial effector-binding domain"/>
    <property type="match status" value="1"/>
</dbReference>
<dbReference type="Pfam" id="PF14526">
    <property type="entry name" value="Cass2"/>
    <property type="match status" value="1"/>
</dbReference>
<dbReference type="PANTHER" id="PTHR47504">
    <property type="entry name" value="RIGHT ORIGIN-BINDING PROTEIN"/>
    <property type="match status" value="1"/>
</dbReference>
<dbReference type="SMART" id="SM00342">
    <property type="entry name" value="HTH_ARAC"/>
    <property type="match status" value="1"/>
</dbReference>
<keyword evidence="3" id="KW-0804">Transcription</keyword>
<feature type="domain" description="HTH araC/xylS-type" evidence="4">
    <location>
        <begin position="8"/>
        <end position="106"/>
    </location>
</feature>
<dbReference type="InterPro" id="IPR010499">
    <property type="entry name" value="AraC_E-bd"/>
</dbReference>
<dbReference type="Pfam" id="PF12833">
    <property type="entry name" value="HTH_18"/>
    <property type="match status" value="1"/>
</dbReference>
<name>A0A644WVP6_9ZZZZ</name>
<dbReference type="InterPro" id="IPR020449">
    <property type="entry name" value="Tscrpt_reg_AraC-type_HTH"/>
</dbReference>
<proteinExistence type="predicted"/>
<dbReference type="InterPro" id="IPR029441">
    <property type="entry name" value="Cass2"/>
</dbReference>
<evidence type="ECO:0000256" key="1">
    <source>
        <dbReference type="ARBA" id="ARBA00023015"/>
    </source>
</evidence>
<reference evidence="5" key="1">
    <citation type="submission" date="2019-08" db="EMBL/GenBank/DDBJ databases">
        <authorList>
            <person name="Kucharzyk K."/>
            <person name="Murdoch R.W."/>
            <person name="Higgins S."/>
            <person name="Loffler F."/>
        </authorList>
    </citation>
    <scope>NUCLEOTIDE SEQUENCE</scope>
</reference>
<dbReference type="Gene3D" id="1.10.10.60">
    <property type="entry name" value="Homeodomain-like"/>
    <property type="match status" value="2"/>
</dbReference>
<dbReference type="Gene3D" id="3.20.80.10">
    <property type="entry name" value="Regulatory factor, effector binding domain"/>
    <property type="match status" value="1"/>
</dbReference>
<accession>A0A644WVP6</accession>
<evidence type="ECO:0000313" key="5">
    <source>
        <dbReference type="EMBL" id="MPM07882.1"/>
    </source>
</evidence>
<dbReference type="PANTHER" id="PTHR47504:SF5">
    <property type="entry name" value="RIGHT ORIGIN-BINDING PROTEIN"/>
    <property type="match status" value="1"/>
</dbReference>
<dbReference type="EMBL" id="VSSQ01001386">
    <property type="protein sequence ID" value="MPM07882.1"/>
    <property type="molecule type" value="Genomic_DNA"/>
</dbReference>
<dbReference type="SMART" id="SM00871">
    <property type="entry name" value="AraC_E_bind"/>
    <property type="match status" value="1"/>
</dbReference>
<keyword evidence="2" id="KW-0238">DNA-binding</keyword>
<sequence length="286" mass="33347">MDCIQSIQKSIDYMESNILEDINYEDVARYVYMSNYHFHRLFSMITGITANEYIRKRRLSMAGQEISMSDAKVLDISLKYGYDSPESFSKAFMRFHGVTPSIARRSGMELKSFNRLIIKISLEGGTIMDYKIVKKESFKLLTKVKEFRVESISEEDNRDIPNFWNECAESGVLKQLKSNTKKQDIYGACKPISKESKYFDYGIAMEYCGGDIPEGFVVWDVKPTLWGVFKCIGEDEKCIGEMWNRIFNEFLPGSEYVMLDDIDFELYKEENNTDCFCEIWIPVEKK</sequence>
<evidence type="ECO:0000256" key="2">
    <source>
        <dbReference type="ARBA" id="ARBA00023125"/>
    </source>
</evidence>
<dbReference type="InterPro" id="IPR018060">
    <property type="entry name" value="HTH_AraC"/>
</dbReference>
<dbReference type="GO" id="GO:0003700">
    <property type="term" value="F:DNA-binding transcription factor activity"/>
    <property type="evidence" value="ECO:0007669"/>
    <property type="project" value="InterPro"/>
</dbReference>
<protein>
    <submittedName>
        <fullName evidence="5">HTH-type transcriptional activator RhaS</fullName>
    </submittedName>
</protein>
<dbReference type="SUPFAM" id="SSF46689">
    <property type="entry name" value="Homeodomain-like"/>
    <property type="match status" value="2"/>
</dbReference>
<dbReference type="AlphaFoldDB" id="A0A644WVP6"/>
<gene>
    <name evidence="5" type="primary">rhaS_40</name>
    <name evidence="5" type="ORF">SDC9_54191</name>
</gene>
<evidence type="ECO:0000259" key="4">
    <source>
        <dbReference type="PROSITE" id="PS01124"/>
    </source>
</evidence>
<keyword evidence="1" id="KW-0805">Transcription regulation</keyword>
<dbReference type="PROSITE" id="PS01124">
    <property type="entry name" value="HTH_ARAC_FAMILY_2"/>
    <property type="match status" value="1"/>
</dbReference>
<dbReference type="InterPro" id="IPR050959">
    <property type="entry name" value="MarA-like"/>
</dbReference>
<dbReference type="InterPro" id="IPR011256">
    <property type="entry name" value="Reg_factor_effector_dom_sf"/>
</dbReference>